<dbReference type="AlphaFoldDB" id="A0A926F0P3"/>
<organism evidence="1 2">
    <name type="scientific">Wansuia hejianensis</name>
    <dbReference type="NCBI Taxonomy" id="2763667"/>
    <lineage>
        <taxon>Bacteria</taxon>
        <taxon>Bacillati</taxon>
        <taxon>Bacillota</taxon>
        <taxon>Clostridia</taxon>
        <taxon>Lachnospirales</taxon>
        <taxon>Lachnospiraceae</taxon>
        <taxon>Wansuia</taxon>
    </lineage>
</organism>
<proteinExistence type="predicted"/>
<gene>
    <name evidence="1" type="ORF">H8689_07505</name>
</gene>
<dbReference type="Proteomes" id="UP000601522">
    <property type="component" value="Unassembled WGS sequence"/>
</dbReference>
<comment type="caution">
    <text evidence="1">The sequence shown here is derived from an EMBL/GenBank/DDBJ whole genome shotgun (WGS) entry which is preliminary data.</text>
</comment>
<dbReference type="Gene3D" id="3.30.559.30">
    <property type="entry name" value="Nonribosomal peptide synthetase, condensation domain"/>
    <property type="match status" value="1"/>
</dbReference>
<protein>
    <recommendedName>
        <fullName evidence="3">Alcohol acetyltransferase</fullName>
    </recommendedName>
</protein>
<accession>A0A926F0P3</accession>
<dbReference type="InterPro" id="IPR023213">
    <property type="entry name" value="CAT-like_dom_sf"/>
</dbReference>
<dbReference type="Gene3D" id="3.30.559.10">
    <property type="entry name" value="Chloramphenicol acetyltransferase-like domain"/>
    <property type="match status" value="1"/>
</dbReference>
<reference evidence="1 2" key="1">
    <citation type="submission" date="2020-08" db="EMBL/GenBank/DDBJ databases">
        <title>Genome public.</title>
        <authorList>
            <person name="Liu C."/>
            <person name="Sun Q."/>
        </authorList>
    </citation>
    <scope>NUCLEOTIDE SEQUENCE [LARGE SCALE GENOMIC DNA]</scope>
    <source>
        <strain evidence="1 2">NSJ-26</strain>
    </source>
</reference>
<evidence type="ECO:0000313" key="2">
    <source>
        <dbReference type="Proteomes" id="UP000601522"/>
    </source>
</evidence>
<keyword evidence="2" id="KW-1185">Reference proteome</keyword>
<dbReference type="RefSeq" id="WP_249323796.1">
    <property type="nucleotide sequence ID" value="NZ_JACRTK010000003.1"/>
</dbReference>
<evidence type="ECO:0008006" key="3">
    <source>
        <dbReference type="Google" id="ProtNLM"/>
    </source>
</evidence>
<evidence type="ECO:0000313" key="1">
    <source>
        <dbReference type="EMBL" id="MBC8590957.1"/>
    </source>
</evidence>
<dbReference type="EMBL" id="JACRTK010000003">
    <property type="protein sequence ID" value="MBC8590957.1"/>
    <property type="molecule type" value="Genomic_DNA"/>
</dbReference>
<name>A0A926F0P3_9FIRM</name>
<sequence length="423" mass="49708">MNEVNKKGWTRLDNASKIFPSTSDHRDTKVFRISCELYEDVDPIILQQALDLSIESFPFYRSILRKGVFWYYFESSDILPKVELESQPICAPIYIKDRRNLLFRVVYYKKRINVETFHALCDGAGAIWFMETLIHHYISIKHRDDLGDNIPDLKYKASISEKMDDSFGRNYNKKQAKKIKSKEKRPSKSYQIRGTKNDEYKTKVVEASMSTNDLLNLAHEYDTTLTVFLASLLIYSIHKERPARMKNKPITLAVPINLRPFFNSTTARNFFSAMSITYDFKNNTPELENIIQSINKDFKDNLNEKELYSHLNKFMLWEQNPFTRIIPLPIKDFFIRVADKLNDIKTTSSISNVGKFNIPKEFKKYIRQFSICVSARRPLITLCSYEDRLVISFSSPFRETDIQRSFFQFLSHRGIEMEILSNL</sequence>